<dbReference type="Proteomes" id="UP000215127">
    <property type="component" value="Chromosome 12"/>
</dbReference>
<protein>
    <submittedName>
        <fullName evidence="1">Uncharacterized protein</fullName>
    </submittedName>
</protein>
<reference evidence="1 2" key="1">
    <citation type="submission" date="2016-06" db="EMBL/GenBank/DDBJ databases">
        <authorList>
            <person name="Kjaerup R.B."/>
            <person name="Dalgaard T.S."/>
            <person name="Juul-Madsen H.R."/>
        </authorList>
    </citation>
    <scope>NUCLEOTIDE SEQUENCE [LARGE SCALE GENOMIC DNA]</scope>
</reference>
<evidence type="ECO:0000313" key="1">
    <source>
        <dbReference type="EMBL" id="SMQ55567.1"/>
    </source>
</evidence>
<dbReference type="EMBL" id="LT853703">
    <property type="protein sequence ID" value="SMQ55567.1"/>
    <property type="molecule type" value="Genomic_DNA"/>
</dbReference>
<proteinExistence type="predicted"/>
<keyword evidence="2" id="KW-1185">Reference proteome</keyword>
<gene>
    <name evidence="1" type="ORF">ZT3D7_G10722</name>
</gene>
<organism evidence="1 2">
    <name type="scientific">Zymoseptoria tritici (strain ST99CH_3D7)</name>
    <dbReference type="NCBI Taxonomy" id="1276538"/>
    <lineage>
        <taxon>Eukaryota</taxon>
        <taxon>Fungi</taxon>
        <taxon>Dikarya</taxon>
        <taxon>Ascomycota</taxon>
        <taxon>Pezizomycotina</taxon>
        <taxon>Dothideomycetes</taxon>
        <taxon>Dothideomycetidae</taxon>
        <taxon>Mycosphaerellales</taxon>
        <taxon>Mycosphaerellaceae</taxon>
        <taxon>Zymoseptoria</taxon>
    </lineage>
</organism>
<evidence type="ECO:0000313" key="2">
    <source>
        <dbReference type="Proteomes" id="UP000215127"/>
    </source>
</evidence>
<dbReference type="AlphaFoldDB" id="A0A1X7S8K5"/>
<accession>A0A1X7S8K5</accession>
<name>A0A1X7S8K5_ZYMT9</name>
<sequence length="347" mass="39222">MENQMDPPPAYEATEQEAFLSQARAADQDALLDRLTDHIRRQRIQNIAESLDTSAEARSALEFETRRIRSMLKFTLAADYQIWDSAPNLSAVDREHFLFMVRATRELESALPVRPTPEERQVLAAYFWKHLHQPCKALSLPLESVFQSIVDLSEFVNAKGHYKGSVQGILHTRGFKGLATKLWMDCEIVIPAVFDTGTEIDESLALHLKARNYCLRAMYFKRIYGVKAESSVRSIDAARAGLPNADRPRQAIMYSANERGIAYASSRKAAILAMGKDLTSAEWMGKVGACVHNVLRRVEMWQSGVPDSVEVSEYLRSIPRGWQYDTALHLPDWFEARGRSVPAGYDL</sequence>